<feature type="region of interest" description="Disordered" evidence="1">
    <location>
        <begin position="331"/>
        <end position="361"/>
    </location>
</feature>
<name>A0A6J4LL88_9GAMM</name>
<feature type="compositionally biased region" description="Basic residues" evidence="1">
    <location>
        <begin position="347"/>
        <end position="358"/>
    </location>
</feature>
<feature type="region of interest" description="Disordered" evidence="1">
    <location>
        <begin position="33"/>
        <end position="55"/>
    </location>
</feature>
<organism evidence="2">
    <name type="scientific">uncultured Lysobacter sp</name>
    <dbReference type="NCBI Taxonomy" id="271060"/>
    <lineage>
        <taxon>Bacteria</taxon>
        <taxon>Pseudomonadati</taxon>
        <taxon>Pseudomonadota</taxon>
        <taxon>Gammaproteobacteria</taxon>
        <taxon>Lysobacterales</taxon>
        <taxon>Lysobacteraceae</taxon>
        <taxon>Lysobacter</taxon>
        <taxon>environmental samples</taxon>
    </lineage>
</organism>
<feature type="region of interest" description="Disordered" evidence="1">
    <location>
        <begin position="283"/>
        <end position="307"/>
    </location>
</feature>
<feature type="non-terminal residue" evidence="2">
    <location>
        <position position="395"/>
    </location>
</feature>
<feature type="non-terminal residue" evidence="2">
    <location>
        <position position="1"/>
    </location>
</feature>
<accession>A0A6J4LL88</accession>
<feature type="region of interest" description="Disordered" evidence="1">
    <location>
        <begin position="67"/>
        <end position="101"/>
    </location>
</feature>
<feature type="compositionally biased region" description="Low complexity" evidence="1">
    <location>
        <begin position="89"/>
        <end position="101"/>
    </location>
</feature>
<gene>
    <name evidence="2" type="ORF">AVDCRST_MAG71-1960</name>
</gene>
<dbReference type="EMBL" id="CADCUA010000462">
    <property type="protein sequence ID" value="CAA9335153.1"/>
    <property type="molecule type" value="Genomic_DNA"/>
</dbReference>
<protein>
    <submittedName>
        <fullName evidence="2">Uncharacterized MFS-type transporter</fullName>
    </submittedName>
</protein>
<reference evidence="2" key="1">
    <citation type="submission" date="2020-02" db="EMBL/GenBank/DDBJ databases">
        <authorList>
            <person name="Meier V. D."/>
        </authorList>
    </citation>
    <scope>NUCLEOTIDE SEQUENCE</scope>
    <source>
        <strain evidence="2">AVDCRST_MAG71</strain>
    </source>
</reference>
<proteinExistence type="predicted"/>
<dbReference type="AlphaFoldDB" id="A0A6J4LL88"/>
<evidence type="ECO:0000313" key="2">
    <source>
        <dbReference type="EMBL" id="CAA9335153.1"/>
    </source>
</evidence>
<evidence type="ECO:0000256" key="1">
    <source>
        <dbReference type="SAM" id="MobiDB-lite"/>
    </source>
</evidence>
<sequence>ERHLLLPPDLQLPRLGRGRARVQRGHVDAAHRAGLAGADPAHRPQRDGGGVGDGAAVRPAFVAAATGGLGGRSPGPPQAADVDAGGGRPACARPGAGHAAGRGAAVAGVRVRVRAGLRHGVRCAGAAGVRVGHGQRRAPRERGRAEFHLVQRGAPDRACGGGPVDRGGGRGLAVHGQRGVVCGRAGHDPLPAQARAACRATARAHAWQHAGRLPLRRAAAGPGRGAGDARADRDVRLQLRAVRLDDVGHGVRRRCQPVRAAHLGDGGRHDERGVAVGAAADAGHGADGRLGGGVRRRDGRSRGNAGPLVVRDRAGVRRPRRADVHDGEHLDGAAHHRTRDARPRAGIAHRRGHGRHPGRCAAGGLGGGPLWRALGAGRWRAIGCRGSGCGARVSR</sequence>